<dbReference type="EMBL" id="AC186752">
    <property type="protein sequence ID" value="ABF70067.1"/>
    <property type="molecule type" value="Genomic_DNA"/>
</dbReference>
<feature type="compositionally biased region" description="Polar residues" evidence="1">
    <location>
        <begin position="1"/>
        <end position="12"/>
    </location>
</feature>
<organism evidence="2">
    <name type="scientific">Musa acuminata</name>
    <name type="common">Banana</name>
    <name type="synonym">Musa cavendishii</name>
    <dbReference type="NCBI Taxonomy" id="4641"/>
    <lineage>
        <taxon>Eukaryota</taxon>
        <taxon>Viridiplantae</taxon>
        <taxon>Streptophyta</taxon>
        <taxon>Embryophyta</taxon>
        <taxon>Tracheophyta</taxon>
        <taxon>Spermatophyta</taxon>
        <taxon>Magnoliopsida</taxon>
        <taxon>Liliopsida</taxon>
        <taxon>Zingiberales</taxon>
        <taxon>Musaceae</taxon>
        <taxon>Musa</taxon>
    </lineage>
</organism>
<gene>
    <name evidence="2" type="ORF">MA4_64C22.22</name>
</gene>
<sequence length="126" mass="13146">MLTVTEGDSSSDGGLVYDSCDSTMNDSNGSDGSYGQQQQRGKLRIVAVTAVKAANSSSGNGGSCGQQQRQWRKLRTTVAAAMEAPKGEPSDSSVDNKGRFGPLCLRQKASAAEAKVALGFLRVAWA</sequence>
<protein>
    <submittedName>
        <fullName evidence="2">Uncharacterized protein</fullName>
    </submittedName>
</protein>
<proteinExistence type="predicted"/>
<accession>Q1EP90</accession>
<feature type="compositionally biased region" description="Polar residues" evidence="1">
    <location>
        <begin position="20"/>
        <end position="40"/>
    </location>
</feature>
<evidence type="ECO:0000256" key="1">
    <source>
        <dbReference type="SAM" id="MobiDB-lite"/>
    </source>
</evidence>
<feature type="region of interest" description="Disordered" evidence="1">
    <location>
        <begin position="1"/>
        <end position="41"/>
    </location>
</feature>
<dbReference type="AlphaFoldDB" id="Q1EP90"/>
<reference evidence="2" key="1">
    <citation type="submission" date="2006-05" db="EMBL/GenBank/DDBJ databases">
        <authorList>
            <person name="Town C.D."/>
            <person name="Ronning C.M."/>
            <person name="Cheung F."/>
            <person name="Haas B.J."/>
            <person name="Althoff R."/>
            <person name="Arbogast T."/>
            <person name="Hine E."/>
            <person name="Piffanelli P."/>
            <person name="Tallon L.J."/>
        </authorList>
    </citation>
    <scope>NUCLEOTIDE SEQUENCE</scope>
</reference>
<name>Q1EP90_MUSAC</name>
<evidence type="ECO:0000313" key="2">
    <source>
        <dbReference type="EMBL" id="ABF70067.1"/>
    </source>
</evidence>